<dbReference type="PANTHER" id="PTHR42775">
    <property type="entry name" value="PERMEASE RV2963-RELATED"/>
    <property type="match status" value="1"/>
</dbReference>
<evidence type="ECO:0000313" key="9">
    <source>
        <dbReference type="EMBL" id="MFC5971010.1"/>
    </source>
</evidence>
<reference evidence="9 10" key="1">
    <citation type="journal article" date="2019" name="Int. J. Syst. Evol. Microbiol.">
        <title>The Global Catalogue of Microorganisms (GCM) 10K type strain sequencing project: providing services to taxonomists for standard genome sequencing and annotation.</title>
        <authorList>
            <consortium name="The Broad Institute Genomics Platform"/>
            <consortium name="The Broad Institute Genome Sequencing Center for Infectious Disease"/>
            <person name="Wu L."/>
            <person name="Ma J."/>
        </authorList>
    </citation>
    <scope>NUCLEOTIDE SEQUENCE [LARGE SCALE GENOMIC DNA]</scope>
    <source>
        <strain evidence="9 10">CGMCC 1.12543</strain>
    </source>
</reference>
<evidence type="ECO:0000256" key="2">
    <source>
        <dbReference type="ARBA" id="ARBA00006386"/>
    </source>
</evidence>
<evidence type="ECO:0000256" key="7">
    <source>
        <dbReference type="SAM" id="MobiDB-lite"/>
    </source>
</evidence>
<evidence type="ECO:0000256" key="3">
    <source>
        <dbReference type="ARBA" id="ARBA00022475"/>
    </source>
</evidence>
<keyword evidence="5 8" id="KW-1133">Transmembrane helix</keyword>
<comment type="caution">
    <text evidence="9">The sequence shown here is derived from an EMBL/GenBank/DDBJ whole genome shotgun (WGS) entry which is preliminary data.</text>
</comment>
<keyword evidence="6 8" id="KW-0472">Membrane</keyword>
<feature type="transmembrane region" description="Helical" evidence="8">
    <location>
        <begin position="116"/>
        <end position="135"/>
    </location>
</feature>
<dbReference type="GO" id="GO:0005886">
    <property type="term" value="C:plasma membrane"/>
    <property type="evidence" value="ECO:0007669"/>
    <property type="project" value="UniProtKB-SubCell"/>
</dbReference>
<protein>
    <submittedName>
        <fullName evidence="9">Permease</fullName>
    </submittedName>
</protein>
<comment type="subcellular location">
    <subcellularLocation>
        <location evidence="1">Cell membrane</location>
        <topology evidence="1">Multi-pass membrane protein</topology>
    </subcellularLocation>
</comment>
<dbReference type="AlphaFoldDB" id="A0ABD5RL19"/>
<keyword evidence="3" id="KW-1003">Cell membrane</keyword>
<dbReference type="RefSeq" id="WP_247413924.1">
    <property type="nucleotide sequence ID" value="NZ_JALLGW010000001.1"/>
</dbReference>
<evidence type="ECO:0000256" key="1">
    <source>
        <dbReference type="ARBA" id="ARBA00004651"/>
    </source>
</evidence>
<proteinExistence type="inferred from homology"/>
<comment type="similarity">
    <text evidence="2">Belongs to the UPF0718 family.</text>
</comment>
<organism evidence="9 10">
    <name type="scientific">Halomarina salina</name>
    <dbReference type="NCBI Taxonomy" id="1872699"/>
    <lineage>
        <taxon>Archaea</taxon>
        <taxon>Methanobacteriati</taxon>
        <taxon>Methanobacteriota</taxon>
        <taxon>Stenosarchaea group</taxon>
        <taxon>Halobacteria</taxon>
        <taxon>Halobacteriales</taxon>
        <taxon>Natronomonadaceae</taxon>
        <taxon>Halomarina</taxon>
    </lineage>
</organism>
<feature type="transmembrane region" description="Helical" evidence="8">
    <location>
        <begin position="20"/>
        <end position="39"/>
    </location>
</feature>
<keyword evidence="4 8" id="KW-0812">Transmembrane</keyword>
<dbReference type="PANTHER" id="PTHR42775:SF1">
    <property type="entry name" value="PERMEASE RV2963-RELATED"/>
    <property type="match status" value="1"/>
</dbReference>
<dbReference type="Pfam" id="PF03773">
    <property type="entry name" value="ArsP_1"/>
    <property type="match status" value="1"/>
</dbReference>
<evidence type="ECO:0000313" key="10">
    <source>
        <dbReference type="Proteomes" id="UP001596099"/>
    </source>
</evidence>
<feature type="transmembrane region" description="Helical" evidence="8">
    <location>
        <begin position="323"/>
        <end position="348"/>
    </location>
</feature>
<accession>A0ABD5RL19</accession>
<sequence>MDVLASLARAVSLVVEMTWQTWWALVLGFTVSGAVHAFVSEERMSETLGDDGWREVSLATLFGAASSSCSYSAVATTKTVFSKGASLAASLAFMFASTDLVVELGLVMWVLLGWEFVVGEFLGGLVAVAVVTLVARHVPSRWVEDARDHLAENREATCPSCGMSVDPTGAGPDELLETPGGTEYFCGAGCLESYRASVENPSGGLLTLAGWKRAASSTVGDWEMLWSDIALGFVLAGVVGGFVPTEWWTALFGAGSGVEGVVYTVALAVALGALSFMCSVGNIPFALVLWQNGLPFGGVLSFVYADLLIPPLLRIYRRSYGTLMGGVIVVTLALAAVVAGVVVHYVAIGVGIVPTGAVGGTVDHGYTLVLNGVFTPVFLGQLVLVYGVDGLRDRLWGTYERTRDAVLGTHATVATVRSTRSLAPVGAVARRRVGSRLPGRVGRDGSDAGDEPSRESDDGASSDSTAEVSCDSGCDSA</sequence>
<evidence type="ECO:0000256" key="6">
    <source>
        <dbReference type="ARBA" id="ARBA00023136"/>
    </source>
</evidence>
<feature type="transmembrane region" description="Helical" evidence="8">
    <location>
        <begin position="87"/>
        <end position="110"/>
    </location>
</feature>
<evidence type="ECO:0000256" key="4">
    <source>
        <dbReference type="ARBA" id="ARBA00022692"/>
    </source>
</evidence>
<feature type="compositionally biased region" description="Basic and acidic residues" evidence="7">
    <location>
        <begin position="441"/>
        <end position="457"/>
    </location>
</feature>
<gene>
    <name evidence="9" type="ORF">ACFPYI_06650</name>
</gene>
<name>A0ABD5RL19_9EURY</name>
<dbReference type="EMBL" id="JBHSQH010000001">
    <property type="protein sequence ID" value="MFC5971010.1"/>
    <property type="molecule type" value="Genomic_DNA"/>
</dbReference>
<keyword evidence="10" id="KW-1185">Reference proteome</keyword>
<dbReference type="Proteomes" id="UP001596099">
    <property type="component" value="Unassembled WGS sequence"/>
</dbReference>
<feature type="transmembrane region" description="Helical" evidence="8">
    <location>
        <begin position="261"/>
        <end position="290"/>
    </location>
</feature>
<feature type="transmembrane region" description="Helical" evidence="8">
    <location>
        <begin position="368"/>
        <end position="388"/>
    </location>
</feature>
<evidence type="ECO:0000256" key="8">
    <source>
        <dbReference type="SAM" id="Phobius"/>
    </source>
</evidence>
<evidence type="ECO:0000256" key="5">
    <source>
        <dbReference type="ARBA" id="ARBA00022989"/>
    </source>
</evidence>
<dbReference type="InterPro" id="IPR005524">
    <property type="entry name" value="DUF318"/>
</dbReference>
<feature type="region of interest" description="Disordered" evidence="7">
    <location>
        <begin position="435"/>
        <end position="477"/>
    </location>
</feature>
<dbReference type="InterPro" id="IPR053166">
    <property type="entry name" value="UPF0718_permease"/>
</dbReference>